<reference evidence="1" key="1">
    <citation type="submission" date="2023-10" db="EMBL/GenBank/DDBJ databases">
        <authorList>
            <person name="Chen Y."/>
            <person name="Shah S."/>
            <person name="Dougan E. K."/>
            <person name="Thang M."/>
            <person name="Chan C."/>
        </authorList>
    </citation>
    <scope>NUCLEOTIDE SEQUENCE [LARGE SCALE GENOMIC DNA]</scope>
</reference>
<evidence type="ECO:0000313" key="1">
    <source>
        <dbReference type="EMBL" id="CAK0793046.1"/>
    </source>
</evidence>
<evidence type="ECO:0000313" key="2">
    <source>
        <dbReference type="Proteomes" id="UP001189429"/>
    </source>
</evidence>
<name>A0ABN9PJQ0_9DINO</name>
<comment type="caution">
    <text evidence="1">The sequence shown here is derived from an EMBL/GenBank/DDBJ whole genome shotgun (WGS) entry which is preliminary data.</text>
</comment>
<gene>
    <name evidence="1" type="ORF">PCOR1329_LOCUS3460</name>
</gene>
<proteinExistence type="predicted"/>
<sequence>MRFLERRFPGKLAEHLYLLVNLNVLTEEEVSKLREYEKNLAESIWTWVARIVRNLHRKGDIKSDIMLNFVLEKVAKGRGGAALIGAQMATPIPLPYVHLLGLLVKLHNYCLALCTGYLLAVDSSKWPELTVIAFFVPFLYNSLLLINAELADPFDGGVNDFPMERYELAMESDGRSYLQAGLHTPEWMHLS</sequence>
<protein>
    <submittedName>
        <fullName evidence="1">Uncharacterized protein</fullName>
    </submittedName>
</protein>
<dbReference type="Pfam" id="PF01062">
    <property type="entry name" value="Bestrophin"/>
    <property type="match status" value="1"/>
</dbReference>
<accession>A0ABN9PJQ0</accession>
<dbReference type="InterPro" id="IPR021134">
    <property type="entry name" value="Bestrophin-like"/>
</dbReference>
<organism evidence="1 2">
    <name type="scientific">Prorocentrum cordatum</name>
    <dbReference type="NCBI Taxonomy" id="2364126"/>
    <lineage>
        <taxon>Eukaryota</taxon>
        <taxon>Sar</taxon>
        <taxon>Alveolata</taxon>
        <taxon>Dinophyceae</taxon>
        <taxon>Prorocentrales</taxon>
        <taxon>Prorocentraceae</taxon>
        <taxon>Prorocentrum</taxon>
    </lineage>
</organism>
<dbReference type="Proteomes" id="UP001189429">
    <property type="component" value="Unassembled WGS sequence"/>
</dbReference>
<dbReference type="EMBL" id="CAUYUJ010000891">
    <property type="protein sequence ID" value="CAK0793046.1"/>
    <property type="molecule type" value="Genomic_DNA"/>
</dbReference>
<keyword evidence="2" id="KW-1185">Reference proteome</keyword>